<dbReference type="InterPro" id="IPR027417">
    <property type="entry name" value="P-loop_NTPase"/>
</dbReference>
<reference evidence="2" key="1">
    <citation type="submission" date="2021-11" db="EMBL/GenBank/DDBJ databases">
        <title>Streptomyces corallinus and Kineosporia corallina sp. nov., two new coral-derived marine actinobacteria.</title>
        <authorList>
            <person name="Buangrab K."/>
            <person name="Sutthacheep M."/>
            <person name="Yeemin T."/>
            <person name="Harunari E."/>
            <person name="Igarashi Y."/>
            <person name="Sripreechasak P."/>
            <person name="Kanchanasin P."/>
            <person name="Tanasupawat S."/>
            <person name="Phongsopitanun W."/>
        </authorList>
    </citation>
    <scope>NUCLEOTIDE SEQUENCE</scope>
    <source>
        <strain evidence="2">JCM 31032</strain>
    </source>
</reference>
<dbReference type="Pfam" id="PF00350">
    <property type="entry name" value="Dynamin_N"/>
    <property type="match status" value="1"/>
</dbReference>
<dbReference type="Gene3D" id="3.40.50.300">
    <property type="entry name" value="P-loop containing nucleotide triphosphate hydrolases"/>
    <property type="match status" value="1"/>
</dbReference>
<keyword evidence="3" id="KW-1185">Reference proteome</keyword>
<sequence length="531" mass="57341">MSATALEDSVSEVLTDVRNAALSRSVTSPVGHQAEAWRRKLGEPMRVAVAGEIKRGKSTLVNALIGAEGGLTVADAEAEAAMATGQLETTYVLTEIVHGSRPSLRVLRKDGTAEDVSLTRLREFTARRADASLDDVERVVVTLPAPLLSRFRLIDTPGFNSVYGTDAQNALSILTGDEVRAADAVVYAIANEGLSQVSEQVARQFSTGGDDSAPLTPMKAIGVVPRANEHWFGLLRDRRRDPTVDTDPFVLARREIETTMRGPGRGLFHAIVPVNALLGEAAALATDEDFAAIAELTGVEDDLLLESFAQMPHQSRAFAARTDFPLEPDRRQRLITTFSSWGLWRAIVQSRAKPPIDELRAELDRISGVAALRDLVHNHFGARAGAIRVSGALAQITAANRRIRLHQPPGSQELAVCEDIGRRLEDVMLAHSVLFAQIDVLGKVYQGLVRFSPAQREDLLRLTGERGMGLPERLGLEPGASPAELRQAAVTAAARWATAAATLTGSARLAARDLQRSLDTLLAQIDTPERP</sequence>
<evidence type="ECO:0000259" key="1">
    <source>
        <dbReference type="Pfam" id="PF00350"/>
    </source>
</evidence>
<dbReference type="Proteomes" id="UP001138997">
    <property type="component" value="Unassembled WGS sequence"/>
</dbReference>
<feature type="domain" description="Dynamin N-terminal" evidence="1">
    <location>
        <begin position="47"/>
        <end position="170"/>
    </location>
</feature>
<dbReference type="SUPFAM" id="SSF52540">
    <property type="entry name" value="P-loop containing nucleoside triphosphate hydrolases"/>
    <property type="match status" value="1"/>
</dbReference>
<dbReference type="AlphaFoldDB" id="A0A9X1NBC8"/>
<name>A0A9X1NBC8_9ACTN</name>
<evidence type="ECO:0000313" key="3">
    <source>
        <dbReference type="Proteomes" id="UP001138997"/>
    </source>
</evidence>
<dbReference type="PANTHER" id="PTHR43681">
    <property type="entry name" value="TRANSMEMBRANE GTPASE FZO"/>
    <property type="match status" value="1"/>
</dbReference>
<dbReference type="InterPro" id="IPR045063">
    <property type="entry name" value="Dynamin_N"/>
</dbReference>
<gene>
    <name evidence="2" type="ORF">LR394_07375</name>
</gene>
<accession>A0A9X1NBC8</accession>
<evidence type="ECO:0000313" key="2">
    <source>
        <dbReference type="EMBL" id="MCD5310709.1"/>
    </source>
</evidence>
<dbReference type="EMBL" id="JAJOMB010000003">
    <property type="protein sequence ID" value="MCD5310709.1"/>
    <property type="molecule type" value="Genomic_DNA"/>
</dbReference>
<protein>
    <submittedName>
        <fullName evidence="2">Dynamin family protein</fullName>
    </submittedName>
</protein>
<dbReference type="InterPro" id="IPR051943">
    <property type="entry name" value="TRAFAC_Dynamin-like_GTPase"/>
</dbReference>
<comment type="caution">
    <text evidence="2">The sequence shown here is derived from an EMBL/GenBank/DDBJ whole genome shotgun (WGS) entry which is preliminary data.</text>
</comment>
<dbReference type="PANTHER" id="PTHR43681:SF1">
    <property type="entry name" value="SARCALUMENIN"/>
    <property type="match status" value="1"/>
</dbReference>
<organism evidence="2 3">
    <name type="scientific">Kineosporia babensis</name>
    <dbReference type="NCBI Taxonomy" id="499548"/>
    <lineage>
        <taxon>Bacteria</taxon>
        <taxon>Bacillati</taxon>
        <taxon>Actinomycetota</taxon>
        <taxon>Actinomycetes</taxon>
        <taxon>Kineosporiales</taxon>
        <taxon>Kineosporiaceae</taxon>
        <taxon>Kineosporia</taxon>
    </lineage>
</organism>
<dbReference type="RefSeq" id="WP_231439829.1">
    <property type="nucleotide sequence ID" value="NZ_JAJOMB010000003.1"/>
</dbReference>
<proteinExistence type="predicted"/>